<dbReference type="Proteomes" id="UP001596417">
    <property type="component" value="Unassembled WGS sequence"/>
</dbReference>
<dbReference type="EMBL" id="JBHTAX010000001">
    <property type="protein sequence ID" value="MFC7190605.1"/>
    <property type="molecule type" value="Genomic_DNA"/>
</dbReference>
<feature type="transmembrane region" description="Helical" evidence="1">
    <location>
        <begin position="59"/>
        <end position="82"/>
    </location>
</feature>
<dbReference type="RefSeq" id="WP_390205717.1">
    <property type="nucleotide sequence ID" value="NZ_JBHSZC010000001.1"/>
</dbReference>
<keyword evidence="1" id="KW-1133">Transmembrane helix</keyword>
<dbReference type="Pfam" id="PF13160">
    <property type="entry name" value="DUF3995"/>
    <property type="match status" value="1"/>
</dbReference>
<name>A0ABD5YVS2_9EURY</name>
<accession>A0ABD5YVS2</accession>
<protein>
    <submittedName>
        <fullName evidence="2">DUF3995 domain-containing protein</fullName>
    </submittedName>
</protein>
<keyword evidence="1" id="KW-0472">Membrane</keyword>
<gene>
    <name evidence="2" type="ORF">ACFQL7_12655</name>
</gene>
<keyword evidence="1" id="KW-0812">Transmembrane</keyword>
<feature type="transmembrane region" description="Helical" evidence="1">
    <location>
        <begin position="20"/>
        <end position="39"/>
    </location>
</feature>
<evidence type="ECO:0000256" key="1">
    <source>
        <dbReference type="SAM" id="Phobius"/>
    </source>
</evidence>
<comment type="caution">
    <text evidence="2">The sequence shown here is derived from an EMBL/GenBank/DDBJ whole genome shotgun (WGS) entry which is preliminary data.</text>
</comment>
<proteinExistence type="predicted"/>
<reference evidence="2 3" key="1">
    <citation type="journal article" date="2019" name="Int. J. Syst. Evol. Microbiol.">
        <title>The Global Catalogue of Microorganisms (GCM) 10K type strain sequencing project: providing services to taxonomists for standard genome sequencing and annotation.</title>
        <authorList>
            <consortium name="The Broad Institute Genomics Platform"/>
            <consortium name="The Broad Institute Genome Sequencing Center for Infectious Disease"/>
            <person name="Wu L."/>
            <person name="Ma J."/>
        </authorList>
    </citation>
    <scope>NUCLEOTIDE SEQUENCE [LARGE SCALE GENOMIC DNA]</scope>
    <source>
        <strain evidence="2 3">RDMS1</strain>
    </source>
</reference>
<sequence length="100" mass="10988">MPSSREAAFDRRTWSPVWAGYAACAWMLVFAAMSFYWALGGTAGLQTVSLGQERAGESWFTLVLWLTGLLKVIGGLLALALVRPWGQRVPRMLLLTAAWG</sequence>
<keyword evidence="3" id="KW-1185">Reference proteome</keyword>
<evidence type="ECO:0000313" key="3">
    <source>
        <dbReference type="Proteomes" id="UP001596417"/>
    </source>
</evidence>
<evidence type="ECO:0000313" key="2">
    <source>
        <dbReference type="EMBL" id="MFC7190605.1"/>
    </source>
</evidence>
<organism evidence="2 3">
    <name type="scientific">Halocatena marina</name>
    <dbReference type="NCBI Taxonomy" id="2934937"/>
    <lineage>
        <taxon>Archaea</taxon>
        <taxon>Methanobacteriati</taxon>
        <taxon>Methanobacteriota</taxon>
        <taxon>Stenosarchaea group</taxon>
        <taxon>Halobacteria</taxon>
        <taxon>Halobacteriales</taxon>
        <taxon>Natronomonadaceae</taxon>
        <taxon>Halocatena</taxon>
    </lineage>
</organism>
<dbReference type="InterPro" id="IPR025058">
    <property type="entry name" value="DUF3995"/>
</dbReference>
<dbReference type="AlphaFoldDB" id="A0ABD5YVS2"/>